<dbReference type="EMBL" id="CAJNIZ010000268">
    <property type="protein sequence ID" value="CAE7157395.1"/>
    <property type="molecule type" value="Genomic_DNA"/>
</dbReference>
<gene>
    <name evidence="3" type="primary">Svep1</name>
    <name evidence="3" type="ORF">SPIL2461_LOCUS382</name>
</gene>
<dbReference type="SMART" id="SM01411">
    <property type="entry name" value="Ephrin_rec_like"/>
    <property type="match status" value="5"/>
</dbReference>
<protein>
    <submittedName>
        <fullName evidence="3">Svep1 protein</fullName>
    </submittedName>
</protein>
<keyword evidence="1" id="KW-1133">Transmembrane helix</keyword>
<keyword evidence="1" id="KW-0812">Transmembrane</keyword>
<feature type="transmembrane region" description="Helical" evidence="1">
    <location>
        <begin position="1044"/>
        <end position="1069"/>
    </location>
</feature>
<dbReference type="InterPro" id="IPR011641">
    <property type="entry name" value="Tyr-kin_ephrin_A/B_rcpt-like"/>
</dbReference>
<feature type="domain" description="Tyrosine-protein kinase ephrin type A/B receptor-like" evidence="2">
    <location>
        <begin position="625"/>
        <end position="669"/>
    </location>
</feature>
<dbReference type="OrthoDB" id="6515930at2759"/>
<dbReference type="SUPFAM" id="SSF57184">
    <property type="entry name" value="Growth factor receptor domain"/>
    <property type="match status" value="2"/>
</dbReference>
<feature type="non-terminal residue" evidence="3">
    <location>
        <position position="1"/>
    </location>
</feature>
<evidence type="ECO:0000256" key="1">
    <source>
        <dbReference type="SAM" id="Phobius"/>
    </source>
</evidence>
<keyword evidence="1" id="KW-0472">Membrane</keyword>
<dbReference type="Gene3D" id="2.10.50.10">
    <property type="entry name" value="Tumor Necrosis Factor Receptor, subunit A, domain 2"/>
    <property type="match status" value="4"/>
</dbReference>
<dbReference type="Proteomes" id="UP000649617">
    <property type="component" value="Unassembled WGS sequence"/>
</dbReference>
<evidence type="ECO:0000313" key="3">
    <source>
        <dbReference type="EMBL" id="CAE7157395.1"/>
    </source>
</evidence>
<sequence length="1080" mass="113407">MAGLACAGLESFPLPAGHLQVDGPYADHLFNCVRGKDCNGLQPFRGAGLTPLDRVTVRNGGCGGAVQAVSVSNPNGLAALEPTVASFSLHFGTSDVQLGLDHTVLLDASETGYELCWCGGPEPCSLESFLVSAGKLRIEGPYVNQEISCSIGQPCTMPNIRSMNATPGDRVMVLSACGAGAAVQGIPGGGVAQYVEAADDMVLFNFIESSLLLSPPGIFRLCFCRQSGEVVCETPQAFRAPLGLMTAAGPFQQTTTCIVGGSCTVQLSGIDLHPEDVLLVSETLCEAVASFTSKGLRLKQPLSLQAEGAALQALLGSLPPDTTPGTYQLCWCPANHACTSPASFRAAAGQLQLNCPEGHFFADSRSVPCGRGFYCPGGSPGSALRFPCPEHETTDHGLASTRSQCACMAGYFLDSGRCTACDQGCYKAEVGNALECDDCPDNLTTLLTGSVSSDSCIAVADEGSSPDVDLAASLINSSDVSALTFNISLGTDWVDPSLKPQLLATLRRSIADSTNMDSNSIEVILPWADATGRRLGEFPPVVIRLKFSSMAEANRSVQETDVRVLVSDMDNALKQNARLSGFIVETESTPTVLSVTVMCPSFSAKPPGVPILSEIDCLCIPGFGFDEQLGTCIACPLGEFKSTLADTECQKCPTSKSTLELGAVSVQQCKCGGGLHEEGGVCTSCEVGFYCTGTGYAERCPPNSTTISHGARTATECLCTAGYQAQGPWEASQQATLCDPCPSGRYKSTLGNGVCFQACPSNADSEPASTAVDDCYCIHGYVAELDSTGKLDRCSSCALYRGLVCTGGFIAGTTNHSMPRAIQGWYQSGITQAAECHVALPTGESVCTGFAWRCQYDPSLKGCGDRFGNECAEGSSGMLCGECPEGWGRSSSLQYCQPCAQDPNQRAALLSASILVDLSRITFVNFVIAALAAKGAGTSLKLHTSMIRILQAWVAACSILLSFNLNQLEPFSWSQEQDQDGAECDGDCQQLFKFAWPQEVSDAMQFLLSLTAIIPQASVAFGAECQAEVLVPGSFAAKQIAPALYYFCVPLLALVGTVMICAVVAYILVPLGNVLGFHFN</sequence>
<name>A0A812IQC3_SYMPI</name>
<keyword evidence="4" id="KW-1185">Reference proteome</keyword>
<comment type="caution">
    <text evidence="3">The sequence shown here is derived from an EMBL/GenBank/DDBJ whole genome shotgun (WGS) entry which is preliminary data.</text>
</comment>
<feature type="domain" description="Tyrosine-protein kinase ephrin type A/B receptor-like" evidence="2">
    <location>
        <begin position="410"/>
        <end position="456"/>
    </location>
</feature>
<evidence type="ECO:0000259" key="2">
    <source>
        <dbReference type="Pfam" id="PF07699"/>
    </source>
</evidence>
<reference evidence="3" key="1">
    <citation type="submission" date="2021-02" db="EMBL/GenBank/DDBJ databases">
        <authorList>
            <person name="Dougan E. K."/>
            <person name="Rhodes N."/>
            <person name="Thang M."/>
            <person name="Chan C."/>
        </authorList>
    </citation>
    <scope>NUCLEOTIDE SEQUENCE</scope>
</reference>
<organism evidence="3 4">
    <name type="scientific">Symbiodinium pilosum</name>
    <name type="common">Dinoflagellate</name>
    <dbReference type="NCBI Taxonomy" id="2952"/>
    <lineage>
        <taxon>Eukaryota</taxon>
        <taxon>Sar</taxon>
        <taxon>Alveolata</taxon>
        <taxon>Dinophyceae</taxon>
        <taxon>Suessiales</taxon>
        <taxon>Symbiodiniaceae</taxon>
        <taxon>Symbiodinium</taxon>
    </lineage>
</organism>
<dbReference type="InterPro" id="IPR009030">
    <property type="entry name" value="Growth_fac_rcpt_cys_sf"/>
</dbReference>
<proteinExistence type="predicted"/>
<evidence type="ECO:0000313" key="4">
    <source>
        <dbReference type="Proteomes" id="UP000649617"/>
    </source>
</evidence>
<dbReference type="Pfam" id="PF07699">
    <property type="entry name" value="Ephrin_rec_like"/>
    <property type="match status" value="2"/>
</dbReference>
<accession>A0A812IQC3</accession>
<dbReference type="AlphaFoldDB" id="A0A812IQC3"/>